<keyword evidence="9" id="KW-1185">Reference proteome</keyword>
<dbReference type="Pfam" id="PF07524">
    <property type="entry name" value="Bromo_TP"/>
    <property type="match status" value="1"/>
</dbReference>
<dbReference type="EMBL" id="JAACJJ010000044">
    <property type="protein sequence ID" value="KAF5314281.1"/>
    <property type="molecule type" value="Genomic_DNA"/>
</dbReference>
<protein>
    <recommendedName>
        <fullName evidence="7">Bromodomain associated domain-containing protein</fullName>
    </recommendedName>
</protein>
<feature type="transmembrane region" description="Helical" evidence="6">
    <location>
        <begin position="92"/>
        <end position="111"/>
    </location>
</feature>
<accession>A0A8H5B0X9</accession>
<evidence type="ECO:0000313" key="8">
    <source>
        <dbReference type="EMBL" id="KAF5314281.1"/>
    </source>
</evidence>
<evidence type="ECO:0000313" key="9">
    <source>
        <dbReference type="Proteomes" id="UP000567179"/>
    </source>
</evidence>
<keyword evidence="2" id="KW-0805">Transcription regulation</keyword>
<dbReference type="OrthoDB" id="436852at2759"/>
<comment type="caution">
    <text evidence="8">The sequence shown here is derived from an EMBL/GenBank/DDBJ whole genome shotgun (WGS) entry which is preliminary data.</text>
</comment>
<feature type="transmembrane region" description="Helical" evidence="6">
    <location>
        <begin position="123"/>
        <end position="143"/>
    </location>
</feature>
<feature type="transmembrane region" description="Helical" evidence="6">
    <location>
        <begin position="21"/>
        <end position="43"/>
    </location>
</feature>
<feature type="region of interest" description="Disordered" evidence="5">
    <location>
        <begin position="343"/>
        <end position="413"/>
    </location>
</feature>
<keyword evidence="6" id="KW-0812">Transmembrane</keyword>
<evidence type="ECO:0000256" key="6">
    <source>
        <dbReference type="SAM" id="Phobius"/>
    </source>
</evidence>
<evidence type="ECO:0000256" key="2">
    <source>
        <dbReference type="ARBA" id="ARBA00023015"/>
    </source>
</evidence>
<dbReference type="InterPro" id="IPR006565">
    <property type="entry name" value="BTP"/>
</dbReference>
<evidence type="ECO:0000256" key="5">
    <source>
        <dbReference type="SAM" id="MobiDB-lite"/>
    </source>
</evidence>
<dbReference type="InterPro" id="IPR009072">
    <property type="entry name" value="Histone-fold"/>
</dbReference>
<feature type="compositionally biased region" description="Acidic residues" evidence="5">
    <location>
        <begin position="352"/>
        <end position="379"/>
    </location>
</feature>
<organism evidence="8 9">
    <name type="scientific">Psilocybe cf. subviscida</name>
    <dbReference type="NCBI Taxonomy" id="2480587"/>
    <lineage>
        <taxon>Eukaryota</taxon>
        <taxon>Fungi</taxon>
        <taxon>Dikarya</taxon>
        <taxon>Basidiomycota</taxon>
        <taxon>Agaricomycotina</taxon>
        <taxon>Agaricomycetes</taxon>
        <taxon>Agaricomycetidae</taxon>
        <taxon>Agaricales</taxon>
        <taxon>Agaricineae</taxon>
        <taxon>Strophariaceae</taxon>
        <taxon>Psilocybe</taxon>
    </lineage>
</organism>
<dbReference type="Proteomes" id="UP000567179">
    <property type="component" value="Unassembled WGS sequence"/>
</dbReference>
<dbReference type="Gene3D" id="1.10.20.10">
    <property type="entry name" value="Histone, subunit A"/>
    <property type="match status" value="1"/>
</dbReference>
<evidence type="ECO:0000256" key="4">
    <source>
        <dbReference type="ARBA" id="ARBA00023242"/>
    </source>
</evidence>
<evidence type="ECO:0000256" key="3">
    <source>
        <dbReference type="ARBA" id="ARBA00023163"/>
    </source>
</evidence>
<keyword evidence="3" id="KW-0804">Transcription</keyword>
<feature type="transmembrane region" description="Helical" evidence="6">
    <location>
        <begin position="197"/>
        <end position="217"/>
    </location>
</feature>
<reference evidence="8 9" key="1">
    <citation type="journal article" date="2020" name="ISME J.">
        <title>Uncovering the hidden diversity of litter-decomposition mechanisms in mushroom-forming fungi.</title>
        <authorList>
            <person name="Floudas D."/>
            <person name="Bentzer J."/>
            <person name="Ahren D."/>
            <person name="Johansson T."/>
            <person name="Persson P."/>
            <person name="Tunlid A."/>
        </authorList>
    </citation>
    <scope>NUCLEOTIDE SEQUENCE [LARGE SCALE GENOMIC DNA]</scope>
    <source>
        <strain evidence="8 9">CBS 101986</strain>
    </source>
</reference>
<comment type="subcellular location">
    <subcellularLocation>
        <location evidence="1">Nucleus</location>
    </subcellularLocation>
</comment>
<feature type="transmembrane region" description="Helical" evidence="6">
    <location>
        <begin position="155"/>
        <end position="177"/>
    </location>
</feature>
<sequence length="764" mass="83231">MSSCFESPQDLLVRETTEGSLLVQTLLTGLYIGIFFQAIVPIIRSGQQKIYAGGLILLFSAIIANMCLSWKTKLMILQPGSAQPDSAVREEIATDVMKFIAIVVADMLLFWRCYILWRRNKWLLVIFTFLFVVECAALLVHIATSYAPEIFNSAKWTLCFISLSITILATTLIAYRIIHVSKQISGEASRYQYSLEILIESGAMYSIAILVASAVSIRDIISPDNGFGMYKAGVYTGTILVPITASSVLTDLLSRYLTLLTSTCAKYAQHAGRTGLTVHDAIGALGELGVGVEELSDYCTTEGKELNRYALYSARRVEDLHEFKSQLSDGLRQDRDDAIPLQFARCPTPLLDEPDSDEEDEEEEDADDEKDAIMEDDMEGAMNVGPREPPLNLNGKRTSSPTLPPSPVSPARKRPRIAIWDPPEHIPDFLPPFPTVSTDEIPVTPAEHTPTPAPHIAQPAAVPLPLEDKPSVTLSQSLTTAAASDILVQVPYSQSTLASVPDWHLPAAQPRSPRQTKERLPVPAVDPSLISAYHHILTHPPPPELAPLNPSRHKVAMALIQRSQREPRWNPADTLFGSVGPCAPRVATIQPSYPVAISDQSSDQDLKLPPTASRPVAANERLAPFISQQTSRIPSLARDILPPTIISRTSRLTHPPILHRGTKPLIYGPGIPAPWNANAVGPDAGPPGGGAAAKPKETPVTNGKDIPVKPVLPDARLFATWDYDSKDYKVPLAPPSRARNRMGSVQAGGSGVISLSVPRHKHVK</sequence>
<evidence type="ECO:0000256" key="1">
    <source>
        <dbReference type="ARBA" id="ARBA00004123"/>
    </source>
</evidence>
<feature type="region of interest" description="Disordered" evidence="5">
    <location>
        <begin position="682"/>
        <end position="707"/>
    </location>
</feature>
<name>A0A8H5B0X9_9AGAR</name>
<dbReference type="AlphaFoldDB" id="A0A8H5B0X9"/>
<keyword evidence="6" id="KW-0472">Membrane</keyword>
<evidence type="ECO:0000259" key="7">
    <source>
        <dbReference type="Pfam" id="PF07524"/>
    </source>
</evidence>
<gene>
    <name evidence="8" type="ORF">D9619_011844</name>
</gene>
<proteinExistence type="predicted"/>
<keyword evidence="4" id="KW-0539">Nucleus</keyword>
<feature type="domain" description="Bromodomain associated" evidence="7">
    <location>
        <begin position="249"/>
        <end position="293"/>
    </location>
</feature>
<dbReference type="GO" id="GO:0046982">
    <property type="term" value="F:protein heterodimerization activity"/>
    <property type="evidence" value="ECO:0007669"/>
    <property type="project" value="InterPro"/>
</dbReference>
<feature type="transmembrane region" description="Helical" evidence="6">
    <location>
        <begin position="50"/>
        <end position="72"/>
    </location>
</feature>
<feature type="region of interest" description="Disordered" evidence="5">
    <location>
        <begin position="729"/>
        <end position="764"/>
    </location>
</feature>
<keyword evidence="6" id="KW-1133">Transmembrane helix</keyword>
<dbReference type="GO" id="GO:0005634">
    <property type="term" value="C:nucleus"/>
    <property type="evidence" value="ECO:0007669"/>
    <property type="project" value="UniProtKB-SubCell"/>
</dbReference>